<keyword evidence="4" id="KW-0804">Transcription</keyword>
<evidence type="ECO:0000313" key="10">
    <source>
        <dbReference type="EMBL" id="KZV55274.1"/>
    </source>
</evidence>
<evidence type="ECO:0000313" key="11">
    <source>
        <dbReference type="Proteomes" id="UP000250235"/>
    </source>
</evidence>
<feature type="domain" description="HTH myb-type" evidence="9">
    <location>
        <begin position="116"/>
        <end position="171"/>
    </location>
</feature>
<evidence type="ECO:0000259" key="8">
    <source>
        <dbReference type="PROSITE" id="PS51293"/>
    </source>
</evidence>
<keyword evidence="5" id="KW-0539">Nucleus</keyword>
<dbReference type="AlphaFoldDB" id="A0A2Z7D6M1"/>
<dbReference type="GO" id="GO:0005634">
    <property type="term" value="C:nucleus"/>
    <property type="evidence" value="ECO:0007669"/>
    <property type="project" value="UniProtKB-SubCell"/>
</dbReference>
<dbReference type="CDD" id="cd00167">
    <property type="entry name" value="SANT"/>
    <property type="match status" value="2"/>
</dbReference>
<sequence length="217" mass="25234">MYANFPAMALTFPATWNRREDKIFENCLVEIPDFVENRWHMIARRIPGKSPEDVWAHYEALLFDVRQIDTGLVQPPRYPDETVTRSLPGDYRPQLRDPGQIWFASGPGRNRHVEVERKKGRPWTEEEHRLFLIGLKTYGRGDWRSISRNVVVTKTPTQVASHAQKYFLRQYSRKEKKRSSIHDITTATDSLTVPAQPNLPVPDQANSQSSQFKQEAM</sequence>
<dbReference type="Pfam" id="PF00249">
    <property type="entry name" value="Myb_DNA-binding"/>
    <property type="match status" value="1"/>
</dbReference>
<evidence type="ECO:0000256" key="4">
    <source>
        <dbReference type="ARBA" id="ARBA00023163"/>
    </source>
</evidence>
<evidence type="ECO:0000256" key="2">
    <source>
        <dbReference type="ARBA" id="ARBA00023015"/>
    </source>
</evidence>
<dbReference type="FunFam" id="1.10.10.60:FF:000009">
    <property type="entry name" value="transcription factor MYB1R1"/>
    <property type="match status" value="1"/>
</dbReference>
<keyword evidence="3" id="KW-0238">DNA-binding</keyword>
<evidence type="ECO:0000259" key="7">
    <source>
        <dbReference type="PROSITE" id="PS50090"/>
    </source>
</evidence>
<evidence type="ECO:0000259" key="9">
    <source>
        <dbReference type="PROSITE" id="PS51294"/>
    </source>
</evidence>
<dbReference type="NCBIfam" id="TIGR01557">
    <property type="entry name" value="myb_SHAQKYF"/>
    <property type="match status" value="1"/>
</dbReference>
<feature type="compositionally biased region" description="Polar residues" evidence="6">
    <location>
        <begin position="204"/>
        <end position="217"/>
    </location>
</feature>
<proteinExistence type="predicted"/>
<name>A0A2Z7D6M1_9LAMI</name>
<dbReference type="InterPro" id="IPR017930">
    <property type="entry name" value="Myb_dom"/>
</dbReference>
<dbReference type="PROSITE" id="PS51293">
    <property type="entry name" value="SANT"/>
    <property type="match status" value="1"/>
</dbReference>
<feature type="compositionally biased region" description="Polar residues" evidence="6">
    <location>
        <begin position="182"/>
        <end position="195"/>
    </location>
</feature>
<dbReference type="SUPFAM" id="SSF46689">
    <property type="entry name" value="Homeodomain-like"/>
    <property type="match status" value="2"/>
</dbReference>
<reference evidence="10 11" key="1">
    <citation type="journal article" date="2015" name="Proc. Natl. Acad. Sci. U.S.A.">
        <title>The resurrection genome of Boea hygrometrica: A blueprint for survival of dehydration.</title>
        <authorList>
            <person name="Xiao L."/>
            <person name="Yang G."/>
            <person name="Zhang L."/>
            <person name="Yang X."/>
            <person name="Zhao S."/>
            <person name="Ji Z."/>
            <person name="Zhou Q."/>
            <person name="Hu M."/>
            <person name="Wang Y."/>
            <person name="Chen M."/>
            <person name="Xu Y."/>
            <person name="Jin H."/>
            <person name="Xiao X."/>
            <person name="Hu G."/>
            <person name="Bao F."/>
            <person name="Hu Y."/>
            <person name="Wan P."/>
            <person name="Li L."/>
            <person name="Deng X."/>
            <person name="Kuang T."/>
            <person name="Xiang C."/>
            <person name="Zhu J.K."/>
            <person name="Oliver M.J."/>
            <person name="He Y."/>
        </authorList>
    </citation>
    <scope>NUCLEOTIDE SEQUENCE [LARGE SCALE GENOMIC DNA]</scope>
    <source>
        <strain evidence="11">cv. XS01</strain>
    </source>
</reference>
<keyword evidence="2" id="KW-0805">Transcription regulation</keyword>
<dbReference type="SMART" id="SM00717">
    <property type="entry name" value="SANT"/>
    <property type="match status" value="2"/>
</dbReference>
<dbReference type="PROSITE" id="PS51294">
    <property type="entry name" value="HTH_MYB"/>
    <property type="match status" value="1"/>
</dbReference>
<accession>A0A2Z7D6M1</accession>
<dbReference type="InterPro" id="IPR017884">
    <property type="entry name" value="SANT_dom"/>
</dbReference>
<evidence type="ECO:0000256" key="6">
    <source>
        <dbReference type="SAM" id="MobiDB-lite"/>
    </source>
</evidence>
<feature type="region of interest" description="Disordered" evidence="6">
    <location>
        <begin position="178"/>
        <end position="217"/>
    </location>
</feature>
<dbReference type="PANTHER" id="PTHR44042:SF69">
    <property type="entry name" value="TRANSCRIPTION FACTOR MYB-RELATED FAMILY"/>
    <property type="match status" value="1"/>
</dbReference>
<dbReference type="InterPro" id="IPR001005">
    <property type="entry name" value="SANT/Myb"/>
</dbReference>
<dbReference type="PANTHER" id="PTHR44042">
    <property type="entry name" value="DUPLICATED HOMEODOMAIN-LIKE SUPERFAMILY PROTEIN-RELATED"/>
    <property type="match status" value="1"/>
</dbReference>
<dbReference type="GO" id="GO:0003677">
    <property type="term" value="F:DNA binding"/>
    <property type="evidence" value="ECO:0007669"/>
    <property type="project" value="UniProtKB-KW"/>
</dbReference>
<evidence type="ECO:0000256" key="1">
    <source>
        <dbReference type="ARBA" id="ARBA00004123"/>
    </source>
</evidence>
<dbReference type="InterPro" id="IPR009057">
    <property type="entry name" value="Homeodomain-like_sf"/>
</dbReference>
<dbReference type="InterPro" id="IPR006447">
    <property type="entry name" value="Myb_dom_plants"/>
</dbReference>
<dbReference type="Gene3D" id="1.10.10.60">
    <property type="entry name" value="Homeodomain-like"/>
    <property type="match status" value="2"/>
</dbReference>
<dbReference type="Proteomes" id="UP000250235">
    <property type="component" value="Unassembled WGS sequence"/>
</dbReference>
<organism evidence="10 11">
    <name type="scientific">Dorcoceras hygrometricum</name>
    <dbReference type="NCBI Taxonomy" id="472368"/>
    <lineage>
        <taxon>Eukaryota</taxon>
        <taxon>Viridiplantae</taxon>
        <taxon>Streptophyta</taxon>
        <taxon>Embryophyta</taxon>
        <taxon>Tracheophyta</taxon>
        <taxon>Spermatophyta</taxon>
        <taxon>Magnoliopsida</taxon>
        <taxon>eudicotyledons</taxon>
        <taxon>Gunneridae</taxon>
        <taxon>Pentapetalae</taxon>
        <taxon>asterids</taxon>
        <taxon>lamiids</taxon>
        <taxon>Lamiales</taxon>
        <taxon>Gesneriaceae</taxon>
        <taxon>Didymocarpoideae</taxon>
        <taxon>Trichosporeae</taxon>
        <taxon>Loxocarpinae</taxon>
        <taxon>Dorcoceras</taxon>
    </lineage>
</organism>
<evidence type="ECO:0000256" key="3">
    <source>
        <dbReference type="ARBA" id="ARBA00023125"/>
    </source>
</evidence>
<evidence type="ECO:0000256" key="5">
    <source>
        <dbReference type="ARBA" id="ARBA00023242"/>
    </source>
</evidence>
<dbReference type="OrthoDB" id="118550at2759"/>
<feature type="domain" description="Myb-like" evidence="7">
    <location>
        <begin position="16"/>
        <end position="62"/>
    </location>
</feature>
<feature type="domain" description="SANT" evidence="8">
    <location>
        <begin position="118"/>
        <end position="171"/>
    </location>
</feature>
<comment type="subcellular location">
    <subcellularLocation>
        <location evidence="1">Nucleus</location>
    </subcellularLocation>
</comment>
<gene>
    <name evidence="10" type="ORF">F511_06751</name>
</gene>
<protein>
    <submittedName>
        <fullName evidence="10">Transcription factor DIVARICATA</fullName>
    </submittedName>
</protein>
<dbReference type="PROSITE" id="PS50090">
    <property type="entry name" value="MYB_LIKE"/>
    <property type="match status" value="2"/>
</dbReference>
<feature type="domain" description="Myb-like" evidence="7">
    <location>
        <begin position="115"/>
        <end position="167"/>
    </location>
</feature>
<dbReference type="EMBL" id="KQ988979">
    <property type="protein sequence ID" value="KZV55274.1"/>
    <property type="molecule type" value="Genomic_DNA"/>
</dbReference>
<keyword evidence="11" id="KW-1185">Reference proteome</keyword>